<feature type="domain" description="Inosine/uridine-preferring nucleoside hydrolase" evidence="3">
    <location>
        <begin position="13"/>
        <end position="322"/>
    </location>
</feature>
<evidence type="ECO:0000313" key="4">
    <source>
        <dbReference type="EMBL" id="QWC10770.1"/>
    </source>
</evidence>
<dbReference type="Gene3D" id="3.90.245.10">
    <property type="entry name" value="Ribonucleoside hydrolase-like"/>
    <property type="match status" value="1"/>
</dbReference>
<evidence type="ECO:0000313" key="5">
    <source>
        <dbReference type="Proteomes" id="UP000676885"/>
    </source>
</evidence>
<dbReference type="GO" id="GO:0008477">
    <property type="term" value="F:purine nucleosidase activity"/>
    <property type="evidence" value="ECO:0007669"/>
    <property type="project" value="TreeGrafter"/>
</dbReference>
<keyword evidence="2" id="KW-0326">Glycosidase</keyword>
<dbReference type="RefSeq" id="WP_210230029.1">
    <property type="nucleotide sequence ID" value="NZ_CP076022.1"/>
</dbReference>
<dbReference type="InterPro" id="IPR001910">
    <property type="entry name" value="Inosine/uridine_hydrolase_dom"/>
</dbReference>
<dbReference type="KEGG" id="ajg:KKR91_03870"/>
<dbReference type="Proteomes" id="UP000676885">
    <property type="component" value="Chromosome"/>
</dbReference>
<dbReference type="InterPro" id="IPR023186">
    <property type="entry name" value="IUNH"/>
</dbReference>
<reference evidence="4 5" key="1">
    <citation type="submission" date="2021-05" db="EMBL/GenBank/DDBJ databases">
        <title>Novel species in genus Arthrobacter.</title>
        <authorList>
            <person name="Zhang G."/>
        </authorList>
    </citation>
    <scope>NUCLEOTIDE SEQUENCE [LARGE SCALE GENOMIC DNA]</scope>
    <source>
        <strain evidence="5">zg-ZUI227</strain>
    </source>
</reference>
<proteinExistence type="predicted"/>
<dbReference type="PANTHER" id="PTHR12304:SF4">
    <property type="entry name" value="URIDINE NUCLEOSIDASE"/>
    <property type="match status" value="1"/>
</dbReference>
<protein>
    <submittedName>
        <fullName evidence="4">Nucleoside hydrolase</fullName>
    </submittedName>
</protein>
<organism evidence="4 5">
    <name type="scientific">Arthrobacter jiangjiafuii</name>
    <dbReference type="NCBI Taxonomy" id="2817475"/>
    <lineage>
        <taxon>Bacteria</taxon>
        <taxon>Bacillati</taxon>
        <taxon>Actinomycetota</taxon>
        <taxon>Actinomycetes</taxon>
        <taxon>Micrococcales</taxon>
        <taxon>Micrococcaceae</taxon>
        <taxon>Arthrobacter</taxon>
    </lineage>
</organism>
<sequence>MNTPAPVPSRTAVIADVDTGLDDALALVFLARDPRIDLLAVTCVAGNTGVDQVVRNTLDVLHAAGAGSVPVARGAEQPLINEWRDAHAFHGANGLGGLELPRNPHAPSPLAAVELMHRTIEDAPAPVTLLALGPLTNVALFLRAYPQTARKLERIVFMGGSAGIGNATSHAEFNAWHDPEALTIVIHSGIPTVMYGLDVFVQATLTPEQYLPFAEMNDDGARLVGEVLAVGGRRGRADAEGGSGTGPDTAGLAPVTLGDAGAACLIAVPETVQLARYPVRVELNGHSRGQTLVDRRLQPGESEHHGDAGPVPVIEVAVGLDHPLMAATFLQTIQRQAPLT</sequence>
<evidence type="ECO:0000256" key="2">
    <source>
        <dbReference type="ARBA" id="ARBA00023295"/>
    </source>
</evidence>
<evidence type="ECO:0000259" key="3">
    <source>
        <dbReference type="Pfam" id="PF01156"/>
    </source>
</evidence>
<accession>A0A975M6L3</accession>
<dbReference type="InterPro" id="IPR036452">
    <property type="entry name" value="Ribo_hydro-like"/>
</dbReference>
<dbReference type="SUPFAM" id="SSF53590">
    <property type="entry name" value="Nucleoside hydrolase"/>
    <property type="match status" value="1"/>
</dbReference>
<dbReference type="GO" id="GO:0006152">
    <property type="term" value="P:purine nucleoside catabolic process"/>
    <property type="evidence" value="ECO:0007669"/>
    <property type="project" value="TreeGrafter"/>
</dbReference>
<gene>
    <name evidence="4" type="ORF">KKR91_03870</name>
</gene>
<keyword evidence="1 4" id="KW-0378">Hydrolase</keyword>
<dbReference type="GO" id="GO:0005829">
    <property type="term" value="C:cytosol"/>
    <property type="evidence" value="ECO:0007669"/>
    <property type="project" value="TreeGrafter"/>
</dbReference>
<dbReference type="EMBL" id="CP076022">
    <property type="protein sequence ID" value="QWC10770.1"/>
    <property type="molecule type" value="Genomic_DNA"/>
</dbReference>
<keyword evidence="5" id="KW-1185">Reference proteome</keyword>
<evidence type="ECO:0000256" key="1">
    <source>
        <dbReference type="ARBA" id="ARBA00022801"/>
    </source>
</evidence>
<name>A0A975M6L3_9MICC</name>
<dbReference type="Pfam" id="PF01156">
    <property type="entry name" value="IU_nuc_hydro"/>
    <property type="match status" value="1"/>
</dbReference>
<dbReference type="PANTHER" id="PTHR12304">
    <property type="entry name" value="INOSINE-URIDINE PREFERRING NUCLEOSIDE HYDROLASE"/>
    <property type="match status" value="1"/>
</dbReference>
<dbReference type="AlphaFoldDB" id="A0A975M6L3"/>